<feature type="transmembrane region" description="Helical" evidence="6">
    <location>
        <begin position="217"/>
        <end position="238"/>
    </location>
</feature>
<name>A0A1A2T3B3_MYCNT</name>
<keyword evidence="4 6" id="KW-1133">Transmembrane helix</keyword>
<evidence type="ECO:0000256" key="1">
    <source>
        <dbReference type="ARBA" id="ARBA00004141"/>
    </source>
</evidence>
<sequence length="260" mass="27491">MDVPYAPRLMAGAWVVAGWVALGYGIYLTVLALRSPPGVELTGHWVLQPAFKASMAFLLTLAAAGHANVRERRWLMLALLLSAVGDWVLAIPWWTLSFVVGLAAFLLAHLCFVAALLPLVPAFSGAANDARPSAVRIAAVILMCAASIALLVWFWPHLGADKLTLPVTVYIVVLTAMVCTALLAKLPTIWTAMGAVCFAASDSMIAIGRFILGNEALAVPIWWSYAAAQILITAGFFFGREVPAQHTGAAAGDAPAPAES</sequence>
<feature type="transmembrane region" description="Helical" evidence="6">
    <location>
        <begin position="74"/>
        <end position="94"/>
    </location>
</feature>
<dbReference type="RefSeq" id="WP_067837461.1">
    <property type="nucleotide sequence ID" value="NZ_LZJP01000036.1"/>
</dbReference>
<gene>
    <name evidence="7" type="ORF">A5683_09215</name>
</gene>
<feature type="transmembrane region" description="Helical" evidence="6">
    <location>
        <begin position="191"/>
        <end position="211"/>
    </location>
</feature>
<feature type="transmembrane region" description="Helical" evidence="6">
    <location>
        <begin position="45"/>
        <end position="67"/>
    </location>
</feature>
<accession>A0A1A2SVF6</accession>
<comment type="caution">
    <text evidence="7">The sequence shown here is derived from an EMBL/GenBank/DDBJ whole genome shotgun (WGS) entry which is preliminary data.</text>
</comment>
<feature type="transmembrane region" description="Helical" evidence="6">
    <location>
        <begin position="135"/>
        <end position="155"/>
    </location>
</feature>
<dbReference type="GO" id="GO:0016020">
    <property type="term" value="C:membrane"/>
    <property type="evidence" value="ECO:0007669"/>
    <property type="project" value="UniProtKB-SubCell"/>
</dbReference>
<dbReference type="PANTHER" id="PTHR31885:SF6">
    <property type="entry name" value="GH04784P"/>
    <property type="match status" value="1"/>
</dbReference>
<keyword evidence="5 6" id="KW-0472">Membrane</keyword>
<dbReference type="PANTHER" id="PTHR31885">
    <property type="entry name" value="GH04784P"/>
    <property type="match status" value="1"/>
</dbReference>
<evidence type="ECO:0000256" key="5">
    <source>
        <dbReference type="ARBA" id="ARBA00023136"/>
    </source>
</evidence>
<evidence type="ECO:0000256" key="6">
    <source>
        <dbReference type="SAM" id="Phobius"/>
    </source>
</evidence>
<keyword evidence="3 6" id="KW-0812">Transmembrane</keyword>
<comment type="subcellular location">
    <subcellularLocation>
        <location evidence="1">Membrane</location>
        <topology evidence="1">Multi-pass membrane protein</topology>
    </subcellularLocation>
</comment>
<feature type="transmembrane region" description="Helical" evidence="6">
    <location>
        <begin position="12"/>
        <end position="33"/>
    </location>
</feature>
<feature type="transmembrane region" description="Helical" evidence="6">
    <location>
        <begin position="167"/>
        <end position="184"/>
    </location>
</feature>
<accession>A0A1A2T3B3</accession>
<dbReference type="GO" id="GO:0016787">
    <property type="term" value="F:hydrolase activity"/>
    <property type="evidence" value="ECO:0007669"/>
    <property type="project" value="TreeGrafter"/>
</dbReference>
<organism evidence="7 8">
    <name type="scientific">Mycobacterium mantenii</name>
    <dbReference type="NCBI Taxonomy" id="560555"/>
    <lineage>
        <taxon>Bacteria</taxon>
        <taxon>Bacillati</taxon>
        <taxon>Actinomycetota</taxon>
        <taxon>Actinomycetes</taxon>
        <taxon>Mycobacteriales</taxon>
        <taxon>Mycobacteriaceae</taxon>
        <taxon>Mycobacterium</taxon>
        <taxon>Mycobacterium avium complex (MAC)</taxon>
    </lineage>
</organism>
<reference evidence="7 8" key="1">
    <citation type="submission" date="2016-06" db="EMBL/GenBank/DDBJ databases">
        <authorList>
            <person name="Kjaerup R.B."/>
            <person name="Dalgaard T.S."/>
            <person name="Juul-Madsen H.R."/>
        </authorList>
    </citation>
    <scope>NUCLEOTIDE SEQUENCE [LARGE SCALE GENOMIC DNA]</scope>
    <source>
        <strain evidence="7 8">E152</strain>
    </source>
</reference>
<dbReference type="Pfam" id="PF07947">
    <property type="entry name" value="YhhN"/>
    <property type="match status" value="1"/>
</dbReference>
<evidence type="ECO:0000313" key="8">
    <source>
        <dbReference type="Proteomes" id="UP000092389"/>
    </source>
</evidence>
<evidence type="ECO:0000256" key="4">
    <source>
        <dbReference type="ARBA" id="ARBA00022989"/>
    </source>
</evidence>
<protein>
    <recommendedName>
        <fullName evidence="9">Lysoplasmalogenase</fullName>
    </recommendedName>
</protein>
<feature type="transmembrane region" description="Helical" evidence="6">
    <location>
        <begin position="100"/>
        <end position="123"/>
    </location>
</feature>
<evidence type="ECO:0008006" key="9">
    <source>
        <dbReference type="Google" id="ProtNLM"/>
    </source>
</evidence>
<dbReference type="OrthoDB" id="8925650at2"/>
<dbReference type="EMBL" id="LZJU01000178">
    <property type="protein sequence ID" value="OBH67757.1"/>
    <property type="molecule type" value="Genomic_DNA"/>
</dbReference>
<evidence type="ECO:0000256" key="3">
    <source>
        <dbReference type="ARBA" id="ARBA00022692"/>
    </source>
</evidence>
<proteinExistence type="inferred from homology"/>
<dbReference type="Proteomes" id="UP000092389">
    <property type="component" value="Unassembled WGS sequence"/>
</dbReference>
<evidence type="ECO:0000313" key="7">
    <source>
        <dbReference type="EMBL" id="OBH67757.1"/>
    </source>
</evidence>
<dbReference type="InterPro" id="IPR012506">
    <property type="entry name" value="TMEM86B-like"/>
</dbReference>
<dbReference type="AlphaFoldDB" id="A0A1A2T3B3"/>
<evidence type="ECO:0000256" key="2">
    <source>
        <dbReference type="ARBA" id="ARBA00007375"/>
    </source>
</evidence>
<comment type="similarity">
    <text evidence="2">Belongs to the TMEM86 family.</text>
</comment>